<dbReference type="AlphaFoldDB" id="H8GI64"/>
<dbReference type="CDD" id="cd00254">
    <property type="entry name" value="LT-like"/>
    <property type="match status" value="1"/>
</dbReference>
<dbReference type="eggNOG" id="COG0741">
    <property type="taxonomic scope" value="Bacteria"/>
</dbReference>
<comment type="similarity">
    <text evidence="1">Belongs to the transglycosylase Slt family.</text>
</comment>
<dbReference type="InterPro" id="IPR023346">
    <property type="entry name" value="Lysozyme-like_dom_sf"/>
</dbReference>
<dbReference type="InterPro" id="IPR008258">
    <property type="entry name" value="Transglycosylase_SLT_dom_1"/>
</dbReference>
<dbReference type="Pfam" id="PF01464">
    <property type="entry name" value="SLT"/>
    <property type="match status" value="1"/>
</dbReference>
<dbReference type="HOGENOM" id="CLU_1254713_0_0_6"/>
<evidence type="ECO:0000313" key="3">
    <source>
        <dbReference type="EMBL" id="EIC30208.1"/>
    </source>
</evidence>
<feature type="domain" description="Transglycosylase SLT" evidence="2">
    <location>
        <begin position="90"/>
        <end position="185"/>
    </location>
</feature>
<dbReference type="EMBL" id="CM001475">
    <property type="protein sequence ID" value="EIC30208.1"/>
    <property type="molecule type" value="Genomic_DNA"/>
</dbReference>
<name>H8GI64_METAL</name>
<organism evidence="3 4">
    <name type="scientific">Methylomicrobium album BG8</name>
    <dbReference type="NCBI Taxonomy" id="686340"/>
    <lineage>
        <taxon>Bacteria</taxon>
        <taxon>Pseudomonadati</taxon>
        <taxon>Pseudomonadota</taxon>
        <taxon>Gammaproteobacteria</taxon>
        <taxon>Methylococcales</taxon>
        <taxon>Methylococcaceae</taxon>
        <taxon>Methylomicrobium</taxon>
    </lineage>
</organism>
<dbReference type="STRING" id="686340.Metal_2489"/>
<gene>
    <name evidence="3" type="ORF">Metal_2489</name>
</gene>
<evidence type="ECO:0000259" key="2">
    <source>
        <dbReference type="Pfam" id="PF01464"/>
    </source>
</evidence>
<protein>
    <submittedName>
        <fullName evidence="3">Soluble lytic murein transglycosylase-like protein</fullName>
    </submittedName>
</protein>
<dbReference type="PANTHER" id="PTHR37423">
    <property type="entry name" value="SOLUBLE LYTIC MUREIN TRANSGLYCOSYLASE-RELATED"/>
    <property type="match status" value="1"/>
</dbReference>
<dbReference type="Proteomes" id="UP000005090">
    <property type="component" value="Chromosome"/>
</dbReference>
<dbReference type="RefSeq" id="WP_005372709.1">
    <property type="nucleotide sequence ID" value="NZ_CM001475.1"/>
</dbReference>
<sequence length="220" mass="24493">MRTQILLKRAYHDTVTIPMLFLIGAGLTQQPSRIVAPTLKIDANDAHEFPKEAINIDPNNLKIKALSGYIKERFKISENKAATIVSEAFRNGLKQGLQPELILAVIAVESKFKEKAVSPAGARGLMQVLAKAHPKKVKRLGGLPALYDPRKNISLGSHILAQYKDVSNGNIRRTLLRYNGSLSKGSRYPDKVMRIYKQMKTTARLTEQLQLAQASRITVH</sequence>
<dbReference type="SUPFAM" id="SSF53955">
    <property type="entry name" value="Lysozyme-like"/>
    <property type="match status" value="1"/>
</dbReference>
<accession>H8GI64</accession>
<keyword evidence="4" id="KW-1185">Reference proteome</keyword>
<dbReference type="PANTHER" id="PTHR37423:SF2">
    <property type="entry name" value="MEMBRANE-BOUND LYTIC MUREIN TRANSGLYCOSYLASE C"/>
    <property type="match status" value="1"/>
</dbReference>
<dbReference type="Gene3D" id="1.10.530.10">
    <property type="match status" value="1"/>
</dbReference>
<reference evidence="3 4" key="1">
    <citation type="journal article" date="2013" name="Genome Announc.">
        <title>Genome Sequence of the Obligate Gammaproteobacterial Methanotroph Methylomicrobium album Strain BG8.</title>
        <authorList>
            <person name="Kits K.D."/>
            <person name="Kalyuzhnaya M.G."/>
            <person name="Klotz M.G."/>
            <person name="Jetten M.S."/>
            <person name="Op den Camp H.J."/>
            <person name="Vuilleumier S."/>
            <person name="Bringel F."/>
            <person name="Dispirito A.A."/>
            <person name="Murrell J.C."/>
            <person name="Bruce D."/>
            <person name="Cheng J.F."/>
            <person name="Copeland A."/>
            <person name="Goodwin L."/>
            <person name="Hauser L."/>
            <person name="Lajus A."/>
            <person name="Land M.L."/>
            <person name="Lapidus A."/>
            <person name="Lucas S."/>
            <person name="Medigue C."/>
            <person name="Pitluck S."/>
            <person name="Woyke T."/>
            <person name="Zeytun A."/>
            <person name="Stein L.Y."/>
        </authorList>
    </citation>
    <scope>NUCLEOTIDE SEQUENCE [LARGE SCALE GENOMIC DNA]</scope>
    <source>
        <strain evidence="3 4">BG8</strain>
    </source>
</reference>
<evidence type="ECO:0000256" key="1">
    <source>
        <dbReference type="ARBA" id="ARBA00007734"/>
    </source>
</evidence>
<evidence type="ECO:0000313" key="4">
    <source>
        <dbReference type="Proteomes" id="UP000005090"/>
    </source>
</evidence>
<proteinExistence type="inferred from homology"/>